<dbReference type="Proteomes" id="UP000239899">
    <property type="component" value="Unassembled WGS sequence"/>
</dbReference>
<organism evidence="3 4">
    <name type="scientific">Chlorella sorokiniana</name>
    <name type="common">Freshwater green alga</name>
    <dbReference type="NCBI Taxonomy" id="3076"/>
    <lineage>
        <taxon>Eukaryota</taxon>
        <taxon>Viridiplantae</taxon>
        <taxon>Chlorophyta</taxon>
        <taxon>core chlorophytes</taxon>
        <taxon>Trebouxiophyceae</taxon>
        <taxon>Chlorellales</taxon>
        <taxon>Chlorellaceae</taxon>
        <taxon>Chlorella clade</taxon>
        <taxon>Chlorella</taxon>
    </lineage>
</organism>
<feature type="region of interest" description="Disordered" evidence="2">
    <location>
        <begin position="31"/>
        <end position="82"/>
    </location>
</feature>
<dbReference type="EMBL" id="LHPG02000013">
    <property type="protein sequence ID" value="PRW44390.1"/>
    <property type="molecule type" value="Genomic_DNA"/>
</dbReference>
<name>A0A2P6TJX8_CHLSO</name>
<feature type="coiled-coil region" evidence="1">
    <location>
        <begin position="250"/>
        <end position="277"/>
    </location>
</feature>
<keyword evidence="1" id="KW-0175">Coiled coil</keyword>
<evidence type="ECO:0000313" key="3">
    <source>
        <dbReference type="EMBL" id="PRW44390.1"/>
    </source>
</evidence>
<evidence type="ECO:0000256" key="1">
    <source>
        <dbReference type="SAM" id="Coils"/>
    </source>
</evidence>
<sequence length="392" mass="42203">MVLGCVTSRPPCARSVVTQNQHPNKCRACSAARPGSLPRRSLPPPPPAVRGPARRLAARLAAAGDPEHAAGSSSKDQEGTAEQLRQLQEAQQLFEAIEQCVQRAEELEGEDKLTEAINLVQAELEALQAKHGDEFALIVLQQVLWDLLLAAGRHSEALRNIAVVHEAVKAAFGAGSIEQRMMDVRLGVSIAACGQLEDGLNVIYEAQPVLQQQFAALMERAAQMAAEEEARQEWQQQQAAGSTPDAAAAAQAAEEAALQAEAERETLQDNINRLGAALGESNFFGGMLTIRRAVQMGQQAGAVLGWEELEDIIISGFANLMLAAGGSGGNLNGALREHDRLTQELSGDAMLARLVQVQNLRLRDMSMQGLEHPLFQQQQGQQQGQQLGMQQQ</sequence>
<evidence type="ECO:0000313" key="4">
    <source>
        <dbReference type="Proteomes" id="UP000239899"/>
    </source>
</evidence>
<proteinExistence type="predicted"/>
<evidence type="ECO:0000256" key="2">
    <source>
        <dbReference type="SAM" id="MobiDB-lite"/>
    </source>
</evidence>
<keyword evidence="4" id="KW-1185">Reference proteome</keyword>
<reference evidence="3 4" key="1">
    <citation type="journal article" date="2018" name="Plant J.">
        <title>Genome sequences of Chlorella sorokiniana UTEX 1602 and Micractinium conductrix SAG 241.80: implications to maltose excretion by a green alga.</title>
        <authorList>
            <person name="Arriola M.B."/>
            <person name="Velmurugan N."/>
            <person name="Zhang Y."/>
            <person name="Plunkett M.H."/>
            <person name="Hondzo H."/>
            <person name="Barney B.M."/>
        </authorList>
    </citation>
    <scope>NUCLEOTIDE SEQUENCE [LARGE SCALE GENOMIC DNA]</scope>
    <source>
        <strain evidence="4">UTEX 1602</strain>
    </source>
</reference>
<dbReference type="OrthoDB" id="513191at2759"/>
<accession>A0A2P6TJX8</accession>
<protein>
    <submittedName>
        <fullName evidence="3">Signal recognition particle-docking</fullName>
    </submittedName>
</protein>
<comment type="caution">
    <text evidence="3">The sequence shown here is derived from an EMBL/GenBank/DDBJ whole genome shotgun (WGS) entry which is preliminary data.</text>
</comment>
<feature type="coiled-coil region" evidence="1">
    <location>
        <begin position="87"/>
        <end position="130"/>
    </location>
</feature>
<dbReference type="AlphaFoldDB" id="A0A2P6TJX8"/>
<gene>
    <name evidence="3" type="ORF">C2E21_6725</name>
</gene>